<name>A0AC34QEV0_9BILA</name>
<evidence type="ECO:0000313" key="1">
    <source>
        <dbReference type="Proteomes" id="UP000887576"/>
    </source>
</evidence>
<accession>A0AC34QEV0</accession>
<proteinExistence type="predicted"/>
<dbReference type="WBParaSite" id="JU765_v2.g15721.t1">
    <property type="protein sequence ID" value="JU765_v2.g15721.t1"/>
    <property type="gene ID" value="JU765_v2.g15721"/>
</dbReference>
<sequence length="486" mass="52930">MNIPVSEIVSIGIANQRETTIVWDKATGKALYNAIVWLDTRTSELAQESINKTSSKNQDHFKTKTGLPIHPYFSALKLKWLLTNVPEVKEAFDRGTLLFGTVDSWLIWKLTGNHVTDVTNASRTLLLDLHKRKWSSELCDFFQIPETILPVIRSSAEVYGVLDSGALKGVPISGCLGDQQAAMVGHNCLQVGDTKSTYGTGTFMLCNTGNKPIRSKNGLLTTVGFQFGVNSPVCYALEGSGSIGGNVVRWLRDNMGFICAAAEVEELASSVSDTNDVYFVPCFAGLYTPYWDSTARGTISHIARAALKAVAFQTAEMIEAIQTDLDGHGSIQTLRIDGGMTANKLFNQMQADAIGKKIVVSKMAEISGWGAAVAGGIGAQAISLDSFTTYANPKMVTYSPENSDEIRMAEMLKWQNAVERARGWANIEVNGNTTSLKELVDGQTLKSTATQLLSMEMASSKIQKLHLQLEHLILPDKTSNFIDKKA</sequence>
<evidence type="ECO:0000313" key="2">
    <source>
        <dbReference type="WBParaSite" id="JU765_v2.g15721.t1"/>
    </source>
</evidence>
<protein>
    <submittedName>
        <fullName evidence="2">Glycerol kinase</fullName>
    </submittedName>
</protein>
<dbReference type="Proteomes" id="UP000887576">
    <property type="component" value="Unplaced"/>
</dbReference>
<organism evidence="1 2">
    <name type="scientific">Panagrolaimus sp. JU765</name>
    <dbReference type="NCBI Taxonomy" id="591449"/>
    <lineage>
        <taxon>Eukaryota</taxon>
        <taxon>Metazoa</taxon>
        <taxon>Ecdysozoa</taxon>
        <taxon>Nematoda</taxon>
        <taxon>Chromadorea</taxon>
        <taxon>Rhabditida</taxon>
        <taxon>Tylenchina</taxon>
        <taxon>Panagrolaimomorpha</taxon>
        <taxon>Panagrolaimoidea</taxon>
        <taxon>Panagrolaimidae</taxon>
        <taxon>Panagrolaimus</taxon>
    </lineage>
</organism>
<reference evidence="2" key="1">
    <citation type="submission" date="2022-11" db="UniProtKB">
        <authorList>
            <consortium name="WormBaseParasite"/>
        </authorList>
    </citation>
    <scope>IDENTIFICATION</scope>
</reference>